<evidence type="ECO:0000256" key="5">
    <source>
        <dbReference type="PROSITE-ProRule" id="PRU00533"/>
    </source>
</evidence>
<dbReference type="PROSITE" id="PS51187">
    <property type="entry name" value="AUTOINDUCER_SYNTH_2"/>
    <property type="match status" value="1"/>
</dbReference>
<dbReference type="SUPFAM" id="SSF55729">
    <property type="entry name" value="Acyl-CoA N-acyltransferases (Nat)"/>
    <property type="match status" value="1"/>
</dbReference>
<gene>
    <name evidence="7" type="ORF">GCM10011499_38710</name>
</gene>
<dbReference type="Pfam" id="PF00765">
    <property type="entry name" value="Autoind_synth"/>
    <property type="match status" value="1"/>
</dbReference>
<evidence type="ECO:0000256" key="6">
    <source>
        <dbReference type="RuleBase" id="RU361135"/>
    </source>
</evidence>
<evidence type="ECO:0000313" key="8">
    <source>
        <dbReference type="Proteomes" id="UP000596977"/>
    </source>
</evidence>
<dbReference type="Proteomes" id="UP000596977">
    <property type="component" value="Unassembled WGS sequence"/>
</dbReference>
<evidence type="ECO:0000313" key="7">
    <source>
        <dbReference type="EMBL" id="GGA64494.1"/>
    </source>
</evidence>
<comment type="catalytic activity">
    <reaction evidence="6">
        <text>a fatty acyl-[ACP] + S-adenosyl-L-methionine = an N-acyl-L-homoserine lactone + S-methyl-5'-thioadenosine + holo-[ACP] + H(+)</text>
        <dbReference type="Rhea" id="RHEA:10096"/>
        <dbReference type="Rhea" id="RHEA-COMP:9685"/>
        <dbReference type="Rhea" id="RHEA-COMP:14125"/>
        <dbReference type="ChEBI" id="CHEBI:15378"/>
        <dbReference type="ChEBI" id="CHEBI:17509"/>
        <dbReference type="ChEBI" id="CHEBI:55474"/>
        <dbReference type="ChEBI" id="CHEBI:59789"/>
        <dbReference type="ChEBI" id="CHEBI:64479"/>
        <dbReference type="ChEBI" id="CHEBI:138651"/>
        <dbReference type="EC" id="2.3.1.184"/>
    </reaction>
</comment>
<keyword evidence="3 6" id="KW-0949">S-adenosyl-L-methionine</keyword>
<accession>A0A916RQ02</accession>
<reference evidence="7 8" key="1">
    <citation type="journal article" date="2014" name="Int. J. Syst. Evol. Microbiol.">
        <title>Complete genome sequence of Corynebacterium casei LMG S-19264T (=DSM 44701T), isolated from a smear-ripened cheese.</title>
        <authorList>
            <consortium name="US DOE Joint Genome Institute (JGI-PGF)"/>
            <person name="Walter F."/>
            <person name="Albersmeier A."/>
            <person name="Kalinowski J."/>
            <person name="Ruckert C."/>
        </authorList>
    </citation>
    <scope>NUCLEOTIDE SEQUENCE [LARGE SCALE GENOMIC DNA]</scope>
    <source>
        <strain evidence="7 8">CGMCC 1.15896</strain>
    </source>
</reference>
<sequence length="175" mass="18637">MGWNVRVQDGLETDEFDTLNPTYIAVISDEGRALGCSRMLPMSGRTMIGSNFSFLVDSKLDAVPGPAVESSRFCVDTAACAAAGFTGLNRATALLIAGMIDWAVVNGYATIATVTDIRIERLLRRMDVPFARLGQPQLVGATRAIAGTVPISKELADSIYPQDATRLADIVARAA</sequence>
<evidence type="ECO:0000256" key="3">
    <source>
        <dbReference type="ARBA" id="ARBA00022691"/>
    </source>
</evidence>
<dbReference type="InterPro" id="IPR016181">
    <property type="entry name" value="Acyl_CoA_acyltransferase"/>
</dbReference>
<comment type="caution">
    <text evidence="7">The sequence shown here is derived from an EMBL/GenBank/DDBJ whole genome shotgun (WGS) entry which is preliminary data.</text>
</comment>
<keyword evidence="2 6" id="KW-0808">Transferase</keyword>
<organism evidence="7 8">
    <name type="scientific">Pelagibacterium lentulum</name>
    <dbReference type="NCBI Taxonomy" id="2029865"/>
    <lineage>
        <taxon>Bacteria</taxon>
        <taxon>Pseudomonadati</taxon>
        <taxon>Pseudomonadota</taxon>
        <taxon>Alphaproteobacteria</taxon>
        <taxon>Hyphomicrobiales</taxon>
        <taxon>Devosiaceae</taxon>
        <taxon>Pelagibacterium</taxon>
    </lineage>
</organism>
<dbReference type="GO" id="GO:0061579">
    <property type="term" value="F:N-acyl homoserine lactone synthase activity"/>
    <property type="evidence" value="ECO:0007669"/>
    <property type="project" value="UniProtKB-UniRule"/>
</dbReference>
<dbReference type="GO" id="GO:0009372">
    <property type="term" value="P:quorum sensing"/>
    <property type="evidence" value="ECO:0007669"/>
    <property type="project" value="UniProtKB-UniRule"/>
</dbReference>
<name>A0A916RQ02_9HYPH</name>
<dbReference type="PRINTS" id="PR01549">
    <property type="entry name" value="AUTOINDCRSYN"/>
</dbReference>
<dbReference type="GO" id="GO:0007165">
    <property type="term" value="P:signal transduction"/>
    <property type="evidence" value="ECO:0007669"/>
    <property type="project" value="TreeGrafter"/>
</dbReference>
<evidence type="ECO:0000256" key="2">
    <source>
        <dbReference type="ARBA" id="ARBA00022679"/>
    </source>
</evidence>
<evidence type="ECO:0000256" key="1">
    <source>
        <dbReference type="ARBA" id="ARBA00022654"/>
    </source>
</evidence>
<evidence type="ECO:0000256" key="4">
    <source>
        <dbReference type="ARBA" id="ARBA00022929"/>
    </source>
</evidence>
<keyword evidence="8" id="KW-1185">Reference proteome</keyword>
<dbReference type="EMBL" id="BMKB01000012">
    <property type="protein sequence ID" value="GGA64494.1"/>
    <property type="molecule type" value="Genomic_DNA"/>
</dbReference>
<proteinExistence type="inferred from homology"/>
<protein>
    <recommendedName>
        <fullName evidence="6">Acyl-homoserine-lactone synthase</fullName>
        <ecNumber evidence="6">2.3.1.184</ecNumber>
    </recommendedName>
    <alternativeName>
        <fullName evidence="6">Autoinducer synthesis protein</fullName>
    </alternativeName>
</protein>
<dbReference type="InterPro" id="IPR001690">
    <property type="entry name" value="Autoind_synthase"/>
</dbReference>
<dbReference type="Gene3D" id="3.40.630.30">
    <property type="match status" value="1"/>
</dbReference>
<dbReference type="PANTHER" id="PTHR39322">
    <property type="entry name" value="ACYL-HOMOSERINE-LACTONE SYNTHASE"/>
    <property type="match status" value="1"/>
</dbReference>
<dbReference type="PANTHER" id="PTHR39322:SF1">
    <property type="entry name" value="ISOVALERYL-HOMOSERINE LACTONE SYNTHASE"/>
    <property type="match status" value="1"/>
</dbReference>
<dbReference type="EC" id="2.3.1.184" evidence="6"/>
<keyword evidence="1 5" id="KW-0673">Quorum sensing</keyword>
<keyword evidence="4 5" id="KW-0071">Autoinducer synthesis</keyword>
<dbReference type="AlphaFoldDB" id="A0A916RQ02"/>
<comment type="similarity">
    <text evidence="5 6">Belongs to the autoinducer synthase family.</text>
</comment>